<reference evidence="2 3" key="1">
    <citation type="journal article" date="2021" name="Int. J. Syst. Evol. Microbiol.">
        <title>Steroidobacter gossypii sp. nov., isolated from soil of cotton cropping field.</title>
        <authorList>
            <person name="Huang R."/>
            <person name="Yang S."/>
            <person name="Zhen C."/>
            <person name="Liu W."/>
        </authorList>
    </citation>
    <scope>NUCLEOTIDE SEQUENCE [LARGE SCALE GENOMIC DNA]</scope>
    <source>
        <strain evidence="2 3">S1-65</strain>
    </source>
</reference>
<organism evidence="2 3">
    <name type="scientific">Steroidobacter gossypii</name>
    <dbReference type="NCBI Taxonomy" id="2805490"/>
    <lineage>
        <taxon>Bacteria</taxon>
        <taxon>Pseudomonadati</taxon>
        <taxon>Pseudomonadota</taxon>
        <taxon>Gammaproteobacteria</taxon>
        <taxon>Steroidobacterales</taxon>
        <taxon>Steroidobacteraceae</taxon>
        <taxon>Steroidobacter</taxon>
    </lineage>
</organism>
<sequence length="165" mass="17973">MRQPGSSAEAQLGLPEYRGHTTAEKFAFALLVVFILAAIAGVFGDGPLSQSTAASGDGQMRVEYQRFCRRHAQQLLDITVPTQAGANSVELRVNAEYLRRVQITEIFPQPLQSTVHQTGLLRFATDGSGGTLQIRMHLEAQHAGSQQARLSAGTQTVDFKQFAYP</sequence>
<keyword evidence="1" id="KW-0472">Membrane</keyword>
<evidence type="ECO:0000313" key="2">
    <source>
        <dbReference type="EMBL" id="MBM0106986.1"/>
    </source>
</evidence>
<keyword evidence="1" id="KW-1133">Transmembrane helix</keyword>
<name>A0ABS1X196_9GAMM</name>
<evidence type="ECO:0000256" key="1">
    <source>
        <dbReference type="SAM" id="Phobius"/>
    </source>
</evidence>
<keyword evidence="1" id="KW-0812">Transmembrane</keyword>
<feature type="transmembrane region" description="Helical" evidence="1">
    <location>
        <begin position="26"/>
        <end position="44"/>
    </location>
</feature>
<evidence type="ECO:0000313" key="3">
    <source>
        <dbReference type="Proteomes" id="UP000661077"/>
    </source>
</evidence>
<dbReference type="Proteomes" id="UP000661077">
    <property type="component" value="Unassembled WGS sequence"/>
</dbReference>
<protein>
    <submittedName>
        <fullName evidence="2">Uncharacterized protein</fullName>
    </submittedName>
</protein>
<dbReference type="RefSeq" id="WP_203169096.1">
    <property type="nucleotide sequence ID" value="NZ_JAEVLS010000004.1"/>
</dbReference>
<accession>A0ABS1X196</accession>
<gene>
    <name evidence="2" type="ORF">JM946_19795</name>
</gene>
<proteinExistence type="predicted"/>
<dbReference type="EMBL" id="JAEVLS010000004">
    <property type="protein sequence ID" value="MBM0106986.1"/>
    <property type="molecule type" value="Genomic_DNA"/>
</dbReference>
<keyword evidence="3" id="KW-1185">Reference proteome</keyword>
<comment type="caution">
    <text evidence="2">The sequence shown here is derived from an EMBL/GenBank/DDBJ whole genome shotgun (WGS) entry which is preliminary data.</text>
</comment>